<dbReference type="PANTHER" id="PTHR23088">
    <property type="entry name" value="NITRILASE-RELATED"/>
    <property type="match status" value="1"/>
</dbReference>
<keyword evidence="4" id="KW-1185">Reference proteome</keyword>
<name>A0ABU5E842_9PROT</name>
<reference evidence="3 4" key="1">
    <citation type="journal article" date="2016" name="Antonie Van Leeuwenhoek">
        <title>Dongia soli sp. nov., isolated from soil from Dokdo, Korea.</title>
        <authorList>
            <person name="Kim D.U."/>
            <person name="Lee H."/>
            <person name="Kim H."/>
            <person name="Kim S.G."/>
            <person name="Ka J.O."/>
        </authorList>
    </citation>
    <scope>NUCLEOTIDE SEQUENCE [LARGE SCALE GENOMIC DNA]</scope>
    <source>
        <strain evidence="3 4">D78</strain>
    </source>
</reference>
<dbReference type="RefSeq" id="WP_320507501.1">
    <property type="nucleotide sequence ID" value="NZ_JAXCLW010000001.1"/>
</dbReference>
<evidence type="ECO:0000313" key="4">
    <source>
        <dbReference type="Proteomes" id="UP001279642"/>
    </source>
</evidence>
<keyword evidence="1 3" id="KW-0378">Hydrolase</keyword>
<dbReference type="InterPro" id="IPR003010">
    <property type="entry name" value="C-N_Hydrolase"/>
</dbReference>
<dbReference type="PANTHER" id="PTHR23088:SF27">
    <property type="entry name" value="DEAMINATED GLUTATHIONE AMIDASE"/>
    <property type="match status" value="1"/>
</dbReference>
<proteinExistence type="predicted"/>
<gene>
    <name evidence="3" type="ORF">SMD27_06465</name>
</gene>
<dbReference type="EMBL" id="JAXCLW010000001">
    <property type="protein sequence ID" value="MDY0882478.1"/>
    <property type="molecule type" value="Genomic_DNA"/>
</dbReference>
<dbReference type="Gene3D" id="3.60.110.10">
    <property type="entry name" value="Carbon-nitrogen hydrolase"/>
    <property type="match status" value="1"/>
</dbReference>
<accession>A0ABU5E842</accession>
<feature type="domain" description="CN hydrolase" evidence="2">
    <location>
        <begin position="9"/>
        <end position="256"/>
    </location>
</feature>
<dbReference type="InterPro" id="IPR036526">
    <property type="entry name" value="C-N_Hydrolase_sf"/>
</dbReference>
<dbReference type="GO" id="GO:0016787">
    <property type="term" value="F:hydrolase activity"/>
    <property type="evidence" value="ECO:0007669"/>
    <property type="project" value="UniProtKB-KW"/>
</dbReference>
<protein>
    <submittedName>
        <fullName evidence="3">Carbon-nitrogen hydrolase family protein</fullName>
    </submittedName>
</protein>
<dbReference type="InterPro" id="IPR045254">
    <property type="entry name" value="Nit1/2_C-N_Hydrolase"/>
</dbReference>
<evidence type="ECO:0000259" key="2">
    <source>
        <dbReference type="PROSITE" id="PS50263"/>
    </source>
</evidence>
<dbReference type="Proteomes" id="UP001279642">
    <property type="component" value="Unassembled WGS sequence"/>
</dbReference>
<dbReference type="CDD" id="cd07572">
    <property type="entry name" value="nit"/>
    <property type="match status" value="1"/>
</dbReference>
<evidence type="ECO:0000256" key="1">
    <source>
        <dbReference type="ARBA" id="ARBA00022801"/>
    </source>
</evidence>
<comment type="caution">
    <text evidence="3">The sequence shown here is derived from an EMBL/GenBank/DDBJ whole genome shotgun (WGS) entry which is preliminary data.</text>
</comment>
<dbReference type="SUPFAM" id="SSF56317">
    <property type="entry name" value="Carbon-nitrogen hydrolase"/>
    <property type="match status" value="1"/>
</dbReference>
<dbReference type="PROSITE" id="PS50263">
    <property type="entry name" value="CN_HYDROLASE"/>
    <property type="match status" value="1"/>
</dbReference>
<organism evidence="3 4">
    <name type="scientific">Dongia soli</name>
    <dbReference type="NCBI Taxonomy" id="600628"/>
    <lineage>
        <taxon>Bacteria</taxon>
        <taxon>Pseudomonadati</taxon>
        <taxon>Pseudomonadota</taxon>
        <taxon>Alphaproteobacteria</taxon>
        <taxon>Rhodospirillales</taxon>
        <taxon>Dongiaceae</taxon>
        <taxon>Dongia</taxon>
    </lineage>
</organism>
<sequence length="287" mass="31013">MTAADKTLFKAGCIQMTAGREVLPNLEQAAALIRDAAAAGAQFVMTPENTSIIEPDKPLAVKKAFPEADHPGIPFFADLARELNIWLSIGSMAIRLDNRKLANRSFLFGPDGILRARYDKIHMFDVDLPNGEVYRESATMQPGDQAVIAETPWGKLGLTVCYDVRFAYLYRALAQAGATFLTVPAAFTVPTGEAHWHVLLRARAIETGCFVFAAAQCGTHAEGRRTYGHSLIVAPWGEILADAGSEPGFILADIDTTKVATARGAIPALRHDRPFAEPVIHSLAAVD</sequence>
<dbReference type="Pfam" id="PF00795">
    <property type="entry name" value="CN_hydrolase"/>
    <property type="match status" value="1"/>
</dbReference>
<evidence type="ECO:0000313" key="3">
    <source>
        <dbReference type="EMBL" id="MDY0882478.1"/>
    </source>
</evidence>